<dbReference type="InterPro" id="IPR017907">
    <property type="entry name" value="Znf_RING_CS"/>
</dbReference>
<evidence type="ECO:0000259" key="5">
    <source>
        <dbReference type="PROSITE" id="PS50089"/>
    </source>
</evidence>
<dbReference type="InterPro" id="IPR001841">
    <property type="entry name" value="Znf_RING"/>
</dbReference>
<protein>
    <recommendedName>
        <fullName evidence="5">RING-type domain-containing protein</fullName>
    </recommendedName>
</protein>
<dbReference type="PROSITE" id="PS00518">
    <property type="entry name" value="ZF_RING_1"/>
    <property type="match status" value="1"/>
</dbReference>
<sequence>MDNLVEEVVKREEARRNGLVQVNGVSLKEMRKRVNRGEGAFSRFAIVANLSLEISSDVTTDPNAGGDCSTSIGLLSPKVSPKVAHSLCSSDVTNTIKFEDHYVSSIPVLRNNIGKRKVSPSIECNLPVIVQDFAITTTDIYKEIETIYLIEEDLQKSIRDETQSGPMVLEKPTMDSDDELDKPIRHCHVFHAKDKRLKIEPNGTCAFCGGGHASDKCAEVWNTKERRKLIKGRRCRRCLGRLRKHDEDSYCGHSLCQDCARRLAQPLPQQPNRQHRDHILTCPQCRLHGHFHLNQLHRNYAHVPGYVRPRPSY</sequence>
<dbReference type="PROSITE" id="PS50089">
    <property type="entry name" value="ZF_RING_2"/>
    <property type="match status" value="1"/>
</dbReference>
<gene>
    <name evidence="6" type="ORF">CAEBREN_18455</name>
</gene>
<proteinExistence type="predicted"/>
<dbReference type="Proteomes" id="UP000008068">
    <property type="component" value="Unassembled WGS sequence"/>
</dbReference>
<feature type="domain" description="RING-type" evidence="5">
    <location>
        <begin position="235"/>
        <end position="286"/>
    </location>
</feature>
<keyword evidence="3" id="KW-0862">Zinc</keyword>
<evidence type="ECO:0000256" key="2">
    <source>
        <dbReference type="ARBA" id="ARBA00022771"/>
    </source>
</evidence>
<dbReference type="EMBL" id="GL379857">
    <property type="protein sequence ID" value="EGT56853.1"/>
    <property type="molecule type" value="Genomic_DNA"/>
</dbReference>
<accession>G0NB92</accession>
<name>G0NB92_CAEBE</name>
<reference evidence="7" key="1">
    <citation type="submission" date="2011-07" db="EMBL/GenBank/DDBJ databases">
        <authorList>
            <consortium name="Caenorhabditis brenneri Sequencing and Analysis Consortium"/>
            <person name="Wilson R.K."/>
        </authorList>
    </citation>
    <scope>NUCLEOTIDE SEQUENCE [LARGE SCALE GENOMIC DNA]</scope>
    <source>
        <strain evidence="7">PB2801</strain>
    </source>
</reference>
<evidence type="ECO:0000256" key="1">
    <source>
        <dbReference type="ARBA" id="ARBA00022723"/>
    </source>
</evidence>
<evidence type="ECO:0000313" key="7">
    <source>
        <dbReference type="Proteomes" id="UP000008068"/>
    </source>
</evidence>
<evidence type="ECO:0000256" key="3">
    <source>
        <dbReference type="ARBA" id="ARBA00022833"/>
    </source>
</evidence>
<dbReference type="AlphaFoldDB" id="G0NB92"/>
<dbReference type="GO" id="GO:0008270">
    <property type="term" value="F:zinc ion binding"/>
    <property type="evidence" value="ECO:0007669"/>
    <property type="project" value="UniProtKB-KW"/>
</dbReference>
<organism evidence="7">
    <name type="scientific">Caenorhabditis brenneri</name>
    <name type="common">Nematode worm</name>
    <dbReference type="NCBI Taxonomy" id="135651"/>
    <lineage>
        <taxon>Eukaryota</taxon>
        <taxon>Metazoa</taxon>
        <taxon>Ecdysozoa</taxon>
        <taxon>Nematoda</taxon>
        <taxon>Chromadorea</taxon>
        <taxon>Rhabditida</taxon>
        <taxon>Rhabditina</taxon>
        <taxon>Rhabditomorpha</taxon>
        <taxon>Rhabditoidea</taxon>
        <taxon>Rhabditidae</taxon>
        <taxon>Peloderinae</taxon>
        <taxon>Caenorhabditis</taxon>
    </lineage>
</organism>
<keyword evidence="1" id="KW-0479">Metal-binding</keyword>
<keyword evidence="2 4" id="KW-0863">Zinc-finger</keyword>
<dbReference type="HOGENOM" id="CLU_889140_0_0_1"/>
<evidence type="ECO:0000313" key="6">
    <source>
        <dbReference type="EMBL" id="EGT56853.1"/>
    </source>
</evidence>
<evidence type="ECO:0000256" key="4">
    <source>
        <dbReference type="PROSITE-ProRule" id="PRU00175"/>
    </source>
</evidence>
<keyword evidence="7" id="KW-1185">Reference proteome</keyword>
<dbReference type="InParanoid" id="G0NB92"/>